<evidence type="ECO:0000313" key="3">
    <source>
        <dbReference type="Proteomes" id="UP001431775"/>
    </source>
</evidence>
<accession>A0ABT6Q4W8</accession>
<name>A0ABT6Q4W8_9PROT</name>
<dbReference type="EMBL" id="JASBAN010000001">
    <property type="protein sequence ID" value="MDI2111787.1"/>
    <property type="molecule type" value="Genomic_DNA"/>
</dbReference>
<protein>
    <submittedName>
        <fullName evidence="2">DUF3108 domain-containing protein</fullName>
    </submittedName>
</protein>
<keyword evidence="1" id="KW-0732">Signal</keyword>
<feature type="signal peptide" evidence="1">
    <location>
        <begin position="1"/>
        <end position="26"/>
    </location>
</feature>
<comment type="caution">
    <text evidence="2">The sequence shown here is derived from an EMBL/GenBank/DDBJ whole genome shotgun (WGS) entry which is preliminary data.</text>
</comment>
<organism evidence="2 3">
    <name type="scientific">Commensalibacter nepenthis</name>
    <dbReference type="NCBI Taxonomy" id="3043872"/>
    <lineage>
        <taxon>Bacteria</taxon>
        <taxon>Pseudomonadati</taxon>
        <taxon>Pseudomonadota</taxon>
        <taxon>Alphaproteobacteria</taxon>
        <taxon>Acetobacterales</taxon>
        <taxon>Acetobacteraceae</taxon>
    </lineage>
</organism>
<reference evidence="2" key="1">
    <citation type="submission" date="2023-05" db="EMBL/GenBank/DDBJ databases">
        <title>Whole genome sequence of Commensalibacter sp.</title>
        <authorList>
            <person name="Charoenyingcharoen P."/>
            <person name="Yukphan P."/>
        </authorList>
    </citation>
    <scope>NUCLEOTIDE SEQUENCE</scope>
    <source>
        <strain evidence="2">TBRC 10068</strain>
    </source>
</reference>
<sequence>MMKQYFFKLMGVACGLSFGFLDIAHAQSEDITKTKQNQSIQLVYDIYNKGMHVITVNADYILTPTTYKVKANFASAGMASLVFSLNTNANAEGVFKNGRAFPGTYQSIGKDKNGKFKLVMNSHYGSKTDITTLEPAPRNDRDALTLDQKTNSLDSLSAMADLIYKVRTTGKCDSHFKMLDGVRSFSFQSETVGESEMPSTWTSPYKGKAILCKAVAQQIGGFKIHSKNKVLLSQPQPGSIWFKNIDNVGYLPARFDFKNPKMGIVTGVLRKIDK</sequence>
<dbReference type="Proteomes" id="UP001431775">
    <property type="component" value="Unassembled WGS sequence"/>
</dbReference>
<dbReference type="RefSeq" id="WP_281461476.1">
    <property type="nucleotide sequence ID" value="NZ_JASBAN010000001.1"/>
</dbReference>
<evidence type="ECO:0000313" key="2">
    <source>
        <dbReference type="EMBL" id="MDI2111787.1"/>
    </source>
</evidence>
<gene>
    <name evidence="2" type="ORF">QJV33_00525</name>
</gene>
<keyword evidence="3" id="KW-1185">Reference proteome</keyword>
<proteinExistence type="predicted"/>
<feature type="chain" id="PRO_5046743897" evidence="1">
    <location>
        <begin position="27"/>
        <end position="274"/>
    </location>
</feature>
<evidence type="ECO:0000256" key="1">
    <source>
        <dbReference type="SAM" id="SignalP"/>
    </source>
</evidence>